<name>A0A386KQK7_9CAUD</name>
<reference evidence="1 2" key="1">
    <citation type="submission" date="2018-08" db="EMBL/GenBank/DDBJ databases">
        <authorList>
            <person name="Acevedo B."/>
            <person name="Adams S.D."/>
            <person name="Ahmed E."/>
            <person name="Alsharif D."/>
            <person name="Assaf W."/>
            <person name="Atie C."/>
            <person name="Bayrami S."/>
            <person name="Blackford S."/>
            <person name="Bosque E."/>
            <person name="Chapanian K."/>
            <person name="Chery T."/>
            <person name="Constantino E."/>
            <person name="Diaz B."/>
            <person name="Djombo L."/>
            <person name="Domian I."/>
            <person name="Duvelson J."/>
            <person name="Economy N."/>
            <person name="Ferreira A."/>
            <person name="Fuschetto M."/>
            <person name="Garcia A."/>
            <person name="Hauptman A."/>
            <person name="Hernandez M."/>
            <person name="Israeil M."/>
            <person name="James K."/>
            <person name="Jeffery E."/>
            <person name="Jocelyn N."/>
            <person name="Johnson C."/>
            <person name="Katrib A."/>
            <person name="Keker J."/>
            <person name="Khashashina L."/>
            <person name="Martianou S."/>
            <person name="Monsen-Collar K."/>
            <person name="Mustafa R."/>
            <person name="Nasser G."/>
            <person name="Onwuzuruike C."/>
            <person name="Orzel K."/>
            <person name="Peepall S."/>
            <person name="Pena R."/>
            <person name="Pied T."/>
            <person name="Rabboh F."/>
            <person name="Reyes A."/>
            <person name="Roland J."/>
            <person name="Sanchez D."/>
            <person name="Schertz L."/>
            <person name="Schwing B."/>
            <person name="Seaman J."/>
            <person name="Toribio G."/>
            <person name="Torres C."/>
            <person name="Weaver J."/>
            <person name="Weisz A."/>
            <person name="Whitehall Z."/>
            <person name="Klyczek K."/>
            <person name="Garlena R.A."/>
            <person name="Russell D.A."/>
            <person name="Pope W.H."/>
            <person name="Jacobs-Sera D."/>
            <person name="Hatfull G.F."/>
        </authorList>
    </citation>
    <scope>NUCLEOTIDE SEQUENCE [LARGE SCALE GENOMIC DNA]</scope>
</reference>
<gene>
    <name evidence="1" type="primary">40</name>
    <name evidence="1" type="ORF">SEA_TENNO_40</name>
</gene>
<organism evidence="1 2">
    <name type="scientific">Arthrobacter phage Tenno</name>
    <dbReference type="NCBI Taxonomy" id="2315702"/>
    <lineage>
        <taxon>Viruses</taxon>
        <taxon>Duplodnaviria</taxon>
        <taxon>Heunggongvirae</taxon>
        <taxon>Uroviricota</taxon>
        <taxon>Caudoviricetes</taxon>
        <taxon>Gordonvirus</taxon>
        <taxon>Gordonvirus captnmurica</taxon>
    </lineage>
</organism>
<evidence type="ECO:0000313" key="2">
    <source>
        <dbReference type="Proteomes" id="UP000277394"/>
    </source>
</evidence>
<dbReference type="EMBL" id="MH825711">
    <property type="protein sequence ID" value="AYD87294.1"/>
    <property type="molecule type" value="Genomic_DNA"/>
</dbReference>
<accession>A0A386KQK7</accession>
<sequence>MAQFCGTRKNGLARITGAIMRSMYLKWLCARKQFLLVSSFFVRS</sequence>
<dbReference type="Proteomes" id="UP000277394">
    <property type="component" value="Segment"/>
</dbReference>
<proteinExistence type="predicted"/>
<protein>
    <submittedName>
        <fullName evidence="1">Uncharacterized protein</fullName>
    </submittedName>
</protein>
<evidence type="ECO:0000313" key="1">
    <source>
        <dbReference type="EMBL" id="AYD87294.1"/>
    </source>
</evidence>